<evidence type="ECO:0000313" key="2">
    <source>
        <dbReference type="EMBL" id="PZO47631.1"/>
    </source>
</evidence>
<feature type="domain" description="CHAT" evidence="1">
    <location>
        <begin position="63"/>
        <end position="258"/>
    </location>
</feature>
<organism evidence="2 3">
    <name type="scientific">Phormidesmis priestleyi</name>
    <dbReference type="NCBI Taxonomy" id="268141"/>
    <lineage>
        <taxon>Bacteria</taxon>
        <taxon>Bacillati</taxon>
        <taxon>Cyanobacteriota</taxon>
        <taxon>Cyanophyceae</taxon>
        <taxon>Leptolyngbyales</taxon>
        <taxon>Leptolyngbyaceae</taxon>
        <taxon>Phormidesmis</taxon>
    </lineage>
</organism>
<dbReference type="Proteomes" id="UP000249794">
    <property type="component" value="Unassembled WGS sequence"/>
</dbReference>
<accession>A0A2W4YKI8</accession>
<dbReference type="AlphaFoldDB" id="A0A2W4YKI8"/>
<dbReference type="InterPro" id="IPR024983">
    <property type="entry name" value="CHAT_dom"/>
</dbReference>
<comment type="caution">
    <text evidence="2">The sequence shown here is derived from an EMBL/GenBank/DDBJ whole genome shotgun (WGS) entry which is preliminary data.</text>
</comment>
<reference evidence="2 3" key="2">
    <citation type="submission" date="2018-06" db="EMBL/GenBank/DDBJ databases">
        <title>Metagenomic assembly of (sub)arctic Cyanobacteria and their associated microbiome from non-axenic cultures.</title>
        <authorList>
            <person name="Baurain D."/>
        </authorList>
    </citation>
    <scope>NUCLEOTIDE SEQUENCE [LARGE SCALE GENOMIC DNA]</scope>
    <source>
        <strain evidence="2">ULC027bin1</strain>
    </source>
</reference>
<feature type="non-terminal residue" evidence="2">
    <location>
        <position position="262"/>
    </location>
</feature>
<sequence>MSALPQILHIDLRSLTADYADLRYSEGNLNAFEARRLPLADIQDLIEQMERDYYVALPEAYVKTGRRLYEWLDGSDRWLSTLLGSGAAVLAIATEQRLAHLPWEVLHDKHGFLVGRSQPVVPVRWQGERLTWQTAAVPNRPLQMLFMATSPEGVEPVLDFEAEEGRILEATQRQPLTLMVEESGCLAELENLLTSYEPGHFDVVHASGHALIGPEGPRFITETETGDRFDASPQDIAKALQFRFPALMFLSGCRTGQSGGQG</sequence>
<evidence type="ECO:0000313" key="3">
    <source>
        <dbReference type="Proteomes" id="UP000249794"/>
    </source>
</evidence>
<protein>
    <submittedName>
        <fullName evidence="2">NB-ARC domain-containing protein</fullName>
    </submittedName>
</protein>
<dbReference type="EMBL" id="QBMP01000267">
    <property type="protein sequence ID" value="PZO47631.1"/>
    <property type="molecule type" value="Genomic_DNA"/>
</dbReference>
<gene>
    <name evidence="2" type="ORF">DCF15_18865</name>
</gene>
<evidence type="ECO:0000259" key="1">
    <source>
        <dbReference type="Pfam" id="PF12770"/>
    </source>
</evidence>
<reference evidence="3" key="1">
    <citation type="submission" date="2018-04" db="EMBL/GenBank/DDBJ databases">
        <authorList>
            <person name="Cornet L."/>
        </authorList>
    </citation>
    <scope>NUCLEOTIDE SEQUENCE [LARGE SCALE GENOMIC DNA]</scope>
</reference>
<dbReference type="Pfam" id="PF12770">
    <property type="entry name" value="CHAT"/>
    <property type="match status" value="1"/>
</dbReference>
<name>A0A2W4YKI8_9CYAN</name>
<proteinExistence type="predicted"/>